<name>A0A1Z2XP84_9FIRM</name>
<organism evidence="5 7">
    <name type="scientific">Acutalibacter muris</name>
    <dbReference type="NCBI Taxonomy" id="1796620"/>
    <lineage>
        <taxon>Bacteria</taxon>
        <taxon>Bacillati</taxon>
        <taxon>Bacillota</taxon>
        <taxon>Clostridia</taxon>
        <taxon>Eubacteriales</taxon>
        <taxon>Acutalibacteraceae</taxon>
        <taxon>Acutalibacter</taxon>
    </lineage>
</organism>
<sequence length="102" mass="11512">MSSSLLQVRIDDELKAQASAVFEELGIDLPTAVRMFLKRSVLVNGIPFGMTLPKEDDRFRFMRALKQLQDEAQQNGTADMTLEEINEEIAAARRERDAGRAE</sequence>
<comment type="similarity">
    <text evidence="1">Belongs to the RelB/DinJ antitoxin family.</text>
</comment>
<dbReference type="EMBL" id="CP021422">
    <property type="protein sequence ID" value="ASB40211.1"/>
    <property type="molecule type" value="Genomic_DNA"/>
</dbReference>
<feature type="coiled-coil region" evidence="3">
    <location>
        <begin position="75"/>
        <end position="102"/>
    </location>
</feature>
<reference evidence="5 7" key="3">
    <citation type="submission" date="2020-11" db="EMBL/GenBank/DDBJ databases">
        <title>Closed and high quality bacterial genomes of the OMM12 community.</title>
        <authorList>
            <person name="Marbouty M."/>
            <person name="Lamy-Besnier Q."/>
            <person name="Debarbieux L."/>
            <person name="Koszul R."/>
        </authorList>
    </citation>
    <scope>NUCLEOTIDE SEQUENCE [LARGE SCALE GENOMIC DNA]</scope>
    <source>
        <strain evidence="5 7">KB18</strain>
    </source>
</reference>
<dbReference type="PANTHER" id="PTHR38781">
    <property type="entry name" value="ANTITOXIN DINJ-RELATED"/>
    <property type="match status" value="1"/>
</dbReference>
<reference evidence="6" key="2">
    <citation type="submission" date="2017-05" db="EMBL/GenBank/DDBJ databases">
        <title>Improved OligoMM genomes.</title>
        <authorList>
            <person name="Garzetti D."/>
        </authorList>
    </citation>
    <scope>NUCLEOTIDE SEQUENCE [LARGE SCALE GENOMIC DNA]</scope>
    <source>
        <strain evidence="6">KB18</strain>
    </source>
</reference>
<dbReference type="AlphaFoldDB" id="A0A1Z2XP84"/>
<dbReference type="InterPro" id="IPR013321">
    <property type="entry name" value="Arc_rbn_hlx_hlx"/>
</dbReference>
<dbReference type="GO" id="GO:0006351">
    <property type="term" value="P:DNA-templated transcription"/>
    <property type="evidence" value="ECO:0007669"/>
    <property type="project" value="TreeGrafter"/>
</dbReference>
<protein>
    <submittedName>
        <fullName evidence="5">Type II toxin-antitoxin system RelB/DinJ family antitoxin</fullName>
    </submittedName>
    <submittedName>
        <fullName evidence="4">Type II toxin-antitoxin system antitoxin, RelB/DinJ family</fullName>
    </submittedName>
</protein>
<reference evidence="4" key="1">
    <citation type="journal article" date="2017" name="Genome Announc.">
        <title>High-Quality Whole-Genome Sequences of the Oligo-Mouse-Microbiota Bacterial Community.</title>
        <authorList>
            <person name="Garzetti D."/>
            <person name="Brugiroux S."/>
            <person name="Bunk B."/>
            <person name="Pukall R."/>
            <person name="McCoy K.D."/>
            <person name="Macpherson A.J."/>
            <person name="Stecher B."/>
        </authorList>
    </citation>
    <scope>NUCLEOTIDE SEQUENCE</scope>
    <source>
        <strain evidence="4">KB18</strain>
    </source>
</reference>
<dbReference type="KEGG" id="amur:ADH66_05790"/>
<dbReference type="Pfam" id="PF04221">
    <property type="entry name" value="RelB"/>
    <property type="match status" value="1"/>
</dbReference>
<dbReference type="Proteomes" id="UP000196710">
    <property type="component" value="Chromosome"/>
</dbReference>
<evidence type="ECO:0000256" key="3">
    <source>
        <dbReference type="SAM" id="Coils"/>
    </source>
</evidence>
<evidence type="ECO:0000256" key="1">
    <source>
        <dbReference type="ARBA" id="ARBA00010562"/>
    </source>
</evidence>
<evidence type="ECO:0000313" key="7">
    <source>
        <dbReference type="Proteomes" id="UP000596035"/>
    </source>
</evidence>
<dbReference type="Gene3D" id="1.10.1220.10">
    <property type="entry name" value="Met repressor-like"/>
    <property type="match status" value="1"/>
</dbReference>
<evidence type="ECO:0000256" key="2">
    <source>
        <dbReference type="ARBA" id="ARBA00022649"/>
    </source>
</evidence>
<dbReference type="Proteomes" id="UP000596035">
    <property type="component" value="Chromosome"/>
</dbReference>
<dbReference type="PANTHER" id="PTHR38781:SF1">
    <property type="entry name" value="ANTITOXIN DINJ-RELATED"/>
    <property type="match status" value="1"/>
</dbReference>
<dbReference type="GO" id="GO:0006355">
    <property type="term" value="P:regulation of DNA-templated transcription"/>
    <property type="evidence" value="ECO:0007669"/>
    <property type="project" value="InterPro"/>
</dbReference>
<evidence type="ECO:0000313" key="6">
    <source>
        <dbReference type="Proteomes" id="UP000196710"/>
    </source>
</evidence>
<proteinExistence type="inferred from homology"/>
<dbReference type="InterPro" id="IPR007337">
    <property type="entry name" value="RelB/DinJ"/>
</dbReference>
<accession>A0A1Z2XP84</accession>
<gene>
    <name evidence="4" type="ORF">ADH66_05790</name>
    <name evidence="5" type="ORF">I5Q82_15870</name>
</gene>
<dbReference type="EMBL" id="CP065321">
    <property type="protein sequence ID" value="QQR29497.1"/>
    <property type="molecule type" value="Genomic_DNA"/>
</dbReference>
<evidence type="ECO:0000313" key="5">
    <source>
        <dbReference type="EMBL" id="QQR29497.1"/>
    </source>
</evidence>
<keyword evidence="3" id="KW-0175">Coiled coil</keyword>
<keyword evidence="2" id="KW-1277">Toxin-antitoxin system</keyword>
<evidence type="ECO:0000313" key="4">
    <source>
        <dbReference type="EMBL" id="ASB40211.1"/>
    </source>
</evidence>
<dbReference type="NCBIfam" id="TIGR02384">
    <property type="entry name" value="RelB_DinJ"/>
    <property type="match status" value="1"/>
</dbReference>
<dbReference type="RefSeq" id="WP_066534498.1">
    <property type="nucleotide sequence ID" value="NZ_CP021422.1"/>
</dbReference>
<keyword evidence="6" id="KW-1185">Reference proteome</keyword>